<dbReference type="AlphaFoldDB" id="A0A0H2S100"/>
<dbReference type="STRING" id="27342.A0A0H2S100"/>
<feature type="domain" description="FAD dependent oxidoreductase" evidence="2">
    <location>
        <begin position="67"/>
        <end position="523"/>
    </location>
</feature>
<dbReference type="InterPro" id="IPR006076">
    <property type="entry name" value="FAD-dep_OxRdtase"/>
</dbReference>
<proteinExistence type="predicted"/>
<dbReference type="Gene3D" id="3.30.9.10">
    <property type="entry name" value="D-Amino Acid Oxidase, subunit A, domain 2"/>
    <property type="match status" value="1"/>
</dbReference>
<dbReference type="InParanoid" id="A0A0H2S100"/>
<keyword evidence="4" id="KW-1185">Reference proteome</keyword>
<evidence type="ECO:0000313" key="3">
    <source>
        <dbReference type="EMBL" id="KLO17537.1"/>
    </source>
</evidence>
<feature type="region of interest" description="Disordered" evidence="1">
    <location>
        <begin position="465"/>
        <end position="488"/>
    </location>
</feature>
<dbReference type="PANTHER" id="PTHR13847">
    <property type="entry name" value="SARCOSINE DEHYDROGENASE-RELATED"/>
    <property type="match status" value="1"/>
</dbReference>
<dbReference type="OrthoDB" id="429143at2759"/>
<dbReference type="SUPFAM" id="SSF51905">
    <property type="entry name" value="FAD/NAD(P)-binding domain"/>
    <property type="match status" value="1"/>
</dbReference>
<evidence type="ECO:0000313" key="4">
    <source>
        <dbReference type="Proteomes" id="UP000053477"/>
    </source>
</evidence>
<reference evidence="3 4" key="1">
    <citation type="submission" date="2015-04" db="EMBL/GenBank/DDBJ databases">
        <title>Complete genome sequence of Schizopora paradoxa KUC8140, a cosmopolitan wood degrader in East Asia.</title>
        <authorList>
            <consortium name="DOE Joint Genome Institute"/>
            <person name="Min B."/>
            <person name="Park H."/>
            <person name="Jang Y."/>
            <person name="Kim J.-J."/>
            <person name="Kim K.H."/>
            <person name="Pangilinan J."/>
            <person name="Lipzen A."/>
            <person name="Riley R."/>
            <person name="Grigoriev I.V."/>
            <person name="Spatafora J.W."/>
            <person name="Choi I.-G."/>
        </authorList>
    </citation>
    <scope>NUCLEOTIDE SEQUENCE [LARGE SCALE GENOMIC DNA]</scope>
    <source>
        <strain evidence="3 4">KUC8140</strain>
    </source>
</reference>
<gene>
    <name evidence="3" type="ORF">SCHPADRAFT_821234</name>
</gene>
<organism evidence="3 4">
    <name type="scientific">Schizopora paradoxa</name>
    <dbReference type="NCBI Taxonomy" id="27342"/>
    <lineage>
        <taxon>Eukaryota</taxon>
        <taxon>Fungi</taxon>
        <taxon>Dikarya</taxon>
        <taxon>Basidiomycota</taxon>
        <taxon>Agaricomycotina</taxon>
        <taxon>Agaricomycetes</taxon>
        <taxon>Hymenochaetales</taxon>
        <taxon>Schizoporaceae</taxon>
        <taxon>Schizopora</taxon>
    </lineage>
</organism>
<sequence>MGAVVSRVKVLAIAVKQVLEISKSYERLLKRIEASPGLPVDNPTLPFWLDVPSPIANHLDELPAQADVVIIGSGITGASVARTLLHKGPSSLKVVMLEARETCSGATGRNGGHIKPPLQHDYSAMKRKLGAEQAKALMRFRQQHVDEIQAVAESENILDKCQGRDVESLDVYFDEEIFEEAKEQLRIWKNDMPEESKDFFYLAGKDAIERFHLAPDVVGVVYNPAGAIHPYRFVTHILSHLLKCHSERFSLLTRTPVTSILSPSNAASSNESEASGKSNSSLYSVVTPRGVIQTPHIVHATNAWVSHLLEPFRTKIFPVRGNMSAQRPGVALSPSTLDGGRSWVFYDRHLGYDYLTQLPPGPKGSGITGKEMMFGGGFFQGGGDGLGELGCVDDSKYNPGVAAHLAGSLPILFGGKNWGSEGLEERDGKGDDRWFEGRVKALWSGIIGISADRVPWVGRVPPKLAGRPAPSPSLNSSPSLCGEKIGGESNTSGLAVPGEWIAAGYSGEGMAHAFLSGRAVAYMLLGQEDAIKEWFPDSLRVTEQRWKKARAEDLVEELWG</sequence>
<protein>
    <submittedName>
        <fullName evidence="3">FAD dependent oxidoreductase</fullName>
    </submittedName>
</protein>
<dbReference type="PANTHER" id="PTHR13847:SF213">
    <property type="entry name" value="DEPENDENT OXIDOREDUCTASE, PUTATIVE-RELATED"/>
    <property type="match status" value="1"/>
</dbReference>
<evidence type="ECO:0000259" key="2">
    <source>
        <dbReference type="Pfam" id="PF01266"/>
    </source>
</evidence>
<dbReference type="Pfam" id="PF01266">
    <property type="entry name" value="DAO"/>
    <property type="match status" value="1"/>
</dbReference>
<name>A0A0H2S100_9AGAM</name>
<dbReference type="InterPro" id="IPR036188">
    <property type="entry name" value="FAD/NAD-bd_sf"/>
</dbReference>
<dbReference type="Proteomes" id="UP000053477">
    <property type="component" value="Unassembled WGS sequence"/>
</dbReference>
<accession>A0A0H2S100</accession>
<dbReference type="EMBL" id="KQ085903">
    <property type="protein sequence ID" value="KLO17537.1"/>
    <property type="molecule type" value="Genomic_DNA"/>
</dbReference>
<dbReference type="GO" id="GO:0005737">
    <property type="term" value="C:cytoplasm"/>
    <property type="evidence" value="ECO:0007669"/>
    <property type="project" value="TreeGrafter"/>
</dbReference>
<evidence type="ECO:0000256" key="1">
    <source>
        <dbReference type="SAM" id="MobiDB-lite"/>
    </source>
</evidence>
<dbReference type="Gene3D" id="3.50.50.60">
    <property type="entry name" value="FAD/NAD(P)-binding domain"/>
    <property type="match status" value="1"/>
</dbReference>